<dbReference type="Proteomes" id="UP000704712">
    <property type="component" value="Unassembled WGS sequence"/>
</dbReference>
<gene>
    <name evidence="1" type="ORF">GN244_ATG18699</name>
    <name evidence="2" type="ORF">GN958_ATG11916</name>
</gene>
<sequence length="79" mass="8906">MGAVLRLPLAWVQKVFFINGDLHNMFGGSVYYEVANLFRLSDCPFKAELSFAEILSELHHCPLVIVICGGRFLVDYLSN</sequence>
<dbReference type="EMBL" id="JAACNO010001608">
    <property type="protein sequence ID" value="KAF4138959.1"/>
    <property type="molecule type" value="Genomic_DNA"/>
</dbReference>
<keyword evidence="3" id="KW-1185">Reference proteome</keyword>
<dbReference type="Proteomes" id="UP000602510">
    <property type="component" value="Unassembled WGS sequence"/>
</dbReference>
<dbReference type="EMBL" id="WSZM01000795">
    <property type="protein sequence ID" value="KAF4029605.1"/>
    <property type="molecule type" value="Genomic_DNA"/>
</dbReference>
<protein>
    <submittedName>
        <fullName evidence="1">Uncharacterized protein</fullName>
    </submittedName>
</protein>
<dbReference type="AlphaFoldDB" id="A0A833SKY3"/>
<organism evidence="1 3">
    <name type="scientific">Phytophthora infestans</name>
    <name type="common">Potato late blight agent</name>
    <name type="synonym">Botrytis infestans</name>
    <dbReference type="NCBI Taxonomy" id="4787"/>
    <lineage>
        <taxon>Eukaryota</taxon>
        <taxon>Sar</taxon>
        <taxon>Stramenopiles</taxon>
        <taxon>Oomycota</taxon>
        <taxon>Peronosporomycetes</taxon>
        <taxon>Peronosporales</taxon>
        <taxon>Peronosporaceae</taxon>
        <taxon>Phytophthora</taxon>
    </lineage>
</organism>
<proteinExistence type="predicted"/>
<evidence type="ECO:0000313" key="2">
    <source>
        <dbReference type="EMBL" id="KAF4138959.1"/>
    </source>
</evidence>
<reference evidence="1" key="1">
    <citation type="submission" date="2020-04" db="EMBL/GenBank/DDBJ databases">
        <title>Hybrid Assembly of Korean Phytophthora infestans isolates.</title>
        <authorList>
            <person name="Prokchorchik M."/>
            <person name="Lee Y."/>
            <person name="Seo J."/>
            <person name="Cho J.-H."/>
            <person name="Park Y.-E."/>
            <person name="Jang D.-C."/>
            <person name="Im J.-S."/>
            <person name="Choi J.-G."/>
            <person name="Park H.-J."/>
            <person name="Lee G.-B."/>
            <person name="Lee Y.-G."/>
            <person name="Hong S.-Y."/>
            <person name="Cho K."/>
            <person name="Sohn K.H."/>
        </authorList>
    </citation>
    <scope>NUCLEOTIDE SEQUENCE</scope>
    <source>
        <strain evidence="1">KR_1_A1</strain>
        <strain evidence="2">KR_2_A2</strain>
    </source>
</reference>
<evidence type="ECO:0000313" key="1">
    <source>
        <dbReference type="EMBL" id="KAF4029605.1"/>
    </source>
</evidence>
<evidence type="ECO:0000313" key="3">
    <source>
        <dbReference type="Proteomes" id="UP000602510"/>
    </source>
</evidence>
<comment type="caution">
    <text evidence="1">The sequence shown here is derived from an EMBL/GenBank/DDBJ whole genome shotgun (WGS) entry which is preliminary data.</text>
</comment>
<accession>A0A833SKY3</accession>
<name>A0A833SKY3_PHYIN</name>